<protein>
    <submittedName>
        <fullName evidence="2">Uncharacterized protein</fullName>
    </submittedName>
</protein>
<sequence>MSGSDAELHISAESEGVRAAMAEAASAVREGAEKMQESMEGFNKKIEKVMGGFRVFKEALMVGAAGEAFVEMAKKASEYADSIDRAAQKTGLSTDRMQELRYAAQTADIPFDALQQSMGLLSRKMAEAQQGSAEAANAFKSVGISTEQLSHMTLDEALAKISDKFHDSEDGANKSAVAMQLLGRSGADMIPFLNKGSEEISKLSAEARQMGLVLSKEDIEAGAHLDDQMKQLHGGMEAMTNLISIKMIPAFSAIVGAMNEDIATGGPFRQMIEAIADGIILLTKVVSTAVSTVIAFGKTIAAVIAIVANPSNAKNIFEQWKSDIDELDERNKKFMESLDHPRAADKPPVEEKKKGDLNLYGKASKDKSNKERMQLADEHINQIKAMNELELGAAAEKYKQAAAMGQISSEQQLQAQQAMEDRKFEIESQALQDRIALHAKEPVDRQKMLDELQQLESKHALEIIKINDQIELEKKKASDKRAEEQKKALDEETRRYEQMLSPISNAVDRSVQGMIMGTTTAKQAIANLGQSILAEFINMTVKKTTAWIAAELAQSAATKAASAQNRMTKVAEANTEISANAASAASGAAKSQSDIPIVGPAMAATSFASVMSMVLGAKSTVASAAGGYDIPAGINPLTQLHEKEMVLPAHIAQPLRDSLAGDGGGGGPVINYHDYSGQLTPAEIQKNVSHIARALKGYGRQFSFR</sequence>
<evidence type="ECO:0000313" key="2">
    <source>
        <dbReference type="EMBL" id="OIR10973.1"/>
    </source>
</evidence>
<reference evidence="2" key="1">
    <citation type="submission" date="2016-10" db="EMBL/GenBank/DDBJ databases">
        <title>Sequence of Gallionella enrichment culture.</title>
        <authorList>
            <person name="Poehlein A."/>
            <person name="Muehling M."/>
            <person name="Daniel R."/>
        </authorList>
    </citation>
    <scope>NUCLEOTIDE SEQUENCE</scope>
</reference>
<feature type="region of interest" description="Disordered" evidence="1">
    <location>
        <begin position="474"/>
        <end position="495"/>
    </location>
</feature>
<accession>A0A1J5T3Z0</accession>
<proteinExistence type="predicted"/>
<dbReference type="AlphaFoldDB" id="A0A1J5T3Z0"/>
<comment type="caution">
    <text evidence="2">The sequence shown here is derived from an EMBL/GenBank/DDBJ whole genome shotgun (WGS) entry which is preliminary data.</text>
</comment>
<feature type="compositionally biased region" description="Basic and acidic residues" evidence="1">
    <location>
        <begin position="336"/>
        <end position="356"/>
    </location>
</feature>
<feature type="region of interest" description="Disordered" evidence="1">
    <location>
        <begin position="336"/>
        <end position="371"/>
    </location>
</feature>
<evidence type="ECO:0000256" key="1">
    <source>
        <dbReference type="SAM" id="MobiDB-lite"/>
    </source>
</evidence>
<gene>
    <name evidence="2" type="ORF">GALL_71440</name>
</gene>
<dbReference type="EMBL" id="MLJW01000021">
    <property type="protein sequence ID" value="OIR10973.1"/>
    <property type="molecule type" value="Genomic_DNA"/>
</dbReference>
<organism evidence="2">
    <name type="scientific">mine drainage metagenome</name>
    <dbReference type="NCBI Taxonomy" id="410659"/>
    <lineage>
        <taxon>unclassified sequences</taxon>
        <taxon>metagenomes</taxon>
        <taxon>ecological metagenomes</taxon>
    </lineage>
</organism>
<name>A0A1J5T3Z0_9ZZZZ</name>